<dbReference type="Gene3D" id="1.10.3730.20">
    <property type="match status" value="1"/>
</dbReference>
<evidence type="ECO:0000256" key="4">
    <source>
        <dbReference type="ARBA" id="ARBA00022989"/>
    </source>
</evidence>
<keyword evidence="3 6" id="KW-0812">Transmembrane</keyword>
<feature type="transmembrane region" description="Helical" evidence="6">
    <location>
        <begin position="124"/>
        <end position="142"/>
    </location>
</feature>
<evidence type="ECO:0000256" key="2">
    <source>
        <dbReference type="ARBA" id="ARBA00022475"/>
    </source>
</evidence>
<name>A0A7W2M3N2_9FLAO</name>
<dbReference type="PANTHER" id="PTHR32322">
    <property type="entry name" value="INNER MEMBRANE TRANSPORTER"/>
    <property type="match status" value="1"/>
</dbReference>
<keyword evidence="5 6" id="KW-0472">Membrane</keyword>
<dbReference type="SUPFAM" id="SSF103481">
    <property type="entry name" value="Multidrug resistance efflux transporter EmrE"/>
    <property type="match status" value="2"/>
</dbReference>
<dbReference type="GO" id="GO:0005886">
    <property type="term" value="C:plasma membrane"/>
    <property type="evidence" value="ECO:0007669"/>
    <property type="project" value="UniProtKB-SubCell"/>
</dbReference>
<evidence type="ECO:0000313" key="8">
    <source>
        <dbReference type="EMBL" id="MBA6152105.1"/>
    </source>
</evidence>
<evidence type="ECO:0000256" key="1">
    <source>
        <dbReference type="ARBA" id="ARBA00004651"/>
    </source>
</evidence>
<feature type="transmembrane region" description="Helical" evidence="6">
    <location>
        <begin position="154"/>
        <end position="173"/>
    </location>
</feature>
<dbReference type="AlphaFoldDB" id="A0A7W2M3N2"/>
<protein>
    <submittedName>
        <fullName evidence="8">DMT family transporter</fullName>
    </submittedName>
</protein>
<gene>
    <name evidence="8" type="ORF">H3Z82_05130</name>
</gene>
<feature type="transmembrane region" description="Helical" evidence="6">
    <location>
        <begin position="37"/>
        <end position="56"/>
    </location>
</feature>
<feature type="transmembrane region" description="Helical" evidence="6">
    <location>
        <begin position="7"/>
        <end position="25"/>
    </location>
</feature>
<evidence type="ECO:0000256" key="6">
    <source>
        <dbReference type="SAM" id="Phobius"/>
    </source>
</evidence>
<dbReference type="InterPro" id="IPR050638">
    <property type="entry name" value="AA-Vitamin_Transporters"/>
</dbReference>
<proteinExistence type="predicted"/>
<feature type="transmembrane region" description="Helical" evidence="6">
    <location>
        <begin position="68"/>
        <end position="90"/>
    </location>
</feature>
<accession>A0A7W2M3N2</accession>
<keyword evidence="4 6" id="KW-1133">Transmembrane helix</keyword>
<evidence type="ECO:0000256" key="3">
    <source>
        <dbReference type="ARBA" id="ARBA00022692"/>
    </source>
</evidence>
<dbReference type="Pfam" id="PF00892">
    <property type="entry name" value="EamA"/>
    <property type="match status" value="2"/>
</dbReference>
<dbReference type="InterPro" id="IPR037185">
    <property type="entry name" value="EmrE-like"/>
</dbReference>
<feature type="transmembrane region" description="Helical" evidence="6">
    <location>
        <begin position="185"/>
        <end position="202"/>
    </location>
</feature>
<dbReference type="RefSeq" id="WP_182203258.1">
    <property type="nucleotide sequence ID" value="NZ_JACGLT010000003.1"/>
</dbReference>
<feature type="transmembrane region" description="Helical" evidence="6">
    <location>
        <begin position="214"/>
        <end position="235"/>
    </location>
</feature>
<evidence type="ECO:0000313" key="9">
    <source>
        <dbReference type="Proteomes" id="UP000541857"/>
    </source>
</evidence>
<feature type="transmembrane region" description="Helical" evidence="6">
    <location>
        <begin position="247"/>
        <end position="266"/>
    </location>
</feature>
<keyword evidence="9" id="KW-1185">Reference proteome</keyword>
<comment type="caution">
    <text evidence="8">The sequence shown here is derived from an EMBL/GenBank/DDBJ whole genome shotgun (WGS) entry which is preliminary data.</text>
</comment>
<reference evidence="8 9" key="1">
    <citation type="submission" date="2020-07" db="EMBL/GenBank/DDBJ databases">
        <title>Bacterium isolated from marine sediment.</title>
        <authorList>
            <person name="Shang D."/>
        </authorList>
    </citation>
    <scope>NUCLEOTIDE SEQUENCE [LARGE SCALE GENOMIC DNA]</scope>
    <source>
        <strain evidence="8 9">F6074</strain>
    </source>
</reference>
<feature type="domain" description="EamA" evidence="7">
    <location>
        <begin position="7"/>
        <end position="140"/>
    </location>
</feature>
<feature type="transmembrane region" description="Helical" evidence="6">
    <location>
        <begin position="272"/>
        <end position="290"/>
    </location>
</feature>
<dbReference type="PANTHER" id="PTHR32322:SF18">
    <property type="entry name" value="S-ADENOSYLMETHIONINE_S-ADENOSYLHOMOCYSTEINE TRANSPORTER"/>
    <property type="match status" value="1"/>
</dbReference>
<feature type="domain" description="EamA" evidence="7">
    <location>
        <begin position="154"/>
        <end position="290"/>
    </location>
</feature>
<sequence>MKVKTYAFIAAFIVQLMYGLNYTFAKDVMAGGFVKPFAFIVLRVGGATLLFWLFSFMGPKEKIDKKDYIHFFIAALFGIAINMLMFFKGLEHTTPIHASVISTTSPILVLILSAIFLNEKLTSMKILGVFIGFAGAIILTVYGKSLRSEDNVLLGNTLIFINATSFAIYLILVKKLTAKYHPLTFLKWLFLFSFFMVVPFGYSELMEIDFPSFSPYVFFAVAFVIIGATYIANLLNPLALVHLRASTVSIFIYIQPVIAGIFAIMMGSDNLTLVKVVASALIFLGIYLVTKRPKVST</sequence>
<evidence type="ECO:0000259" key="7">
    <source>
        <dbReference type="Pfam" id="PF00892"/>
    </source>
</evidence>
<evidence type="ECO:0000256" key="5">
    <source>
        <dbReference type="ARBA" id="ARBA00023136"/>
    </source>
</evidence>
<keyword evidence="2" id="KW-1003">Cell membrane</keyword>
<organism evidence="8 9">
    <name type="scientific">Gelidibacter maritimus</name>
    <dbReference type="NCBI Taxonomy" id="2761487"/>
    <lineage>
        <taxon>Bacteria</taxon>
        <taxon>Pseudomonadati</taxon>
        <taxon>Bacteroidota</taxon>
        <taxon>Flavobacteriia</taxon>
        <taxon>Flavobacteriales</taxon>
        <taxon>Flavobacteriaceae</taxon>
        <taxon>Gelidibacter</taxon>
    </lineage>
</organism>
<dbReference type="InterPro" id="IPR000620">
    <property type="entry name" value="EamA_dom"/>
</dbReference>
<comment type="subcellular location">
    <subcellularLocation>
        <location evidence="1">Cell membrane</location>
        <topology evidence="1">Multi-pass membrane protein</topology>
    </subcellularLocation>
</comment>
<feature type="transmembrane region" description="Helical" evidence="6">
    <location>
        <begin position="96"/>
        <end position="117"/>
    </location>
</feature>
<dbReference type="EMBL" id="JACGLT010000003">
    <property type="protein sequence ID" value="MBA6152105.1"/>
    <property type="molecule type" value="Genomic_DNA"/>
</dbReference>
<dbReference type="Proteomes" id="UP000541857">
    <property type="component" value="Unassembled WGS sequence"/>
</dbReference>